<protein>
    <recommendedName>
        <fullName evidence="1">DUF4439 domain-containing protein</fullName>
    </recommendedName>
</protein>
<evidence type="ECO:0000313" key="2">
    <source>
        <dbReference type="EMBL" id="SDP45791.1"/>
    </source>
</evidence>
<gene>
    <name evidence="2" type="ORF">SAMN04487905_104195</name>
</gene>
<dbReference type="Proteomes" id="UP000199497">
    <property type="component" value="Unassembled WGS sequence"/>
</dbReference>
<dbReference type="SUPFAM" id="SSF47240">
    <property type="entry name" value="Ferritin-like"/>
    <property type="match status" value="1"/>
</dbReference>
<feature type="domain" description="DUF4439" evidence="1">
    <location>
        <begin position="13"/>
        <end position="149"/>
    </location>
</feature>
<sequence length="150" mass="16381">MSAVELSEAGERAVRQALGTEHAAVWVHGLAKAFVTDQKVAAELREAATTHREHRDRARELLRSAGVAPPVAEPAYRTPKPVTDQDSALRALLAVEQDCSAGWLAVLERSEPRRLKELALTCLTDAATRATRWRLKLGVRPSAPAFPGRE</sequence>
<dbReference type="OrthoDB" id="5192349at2"/>
<dbReference type="CDD" id="cd00657">
    <property type="entry name" value="Ferritin_like"/>
    <property type="match status" value="1"/>
</dbReference>
<organism evidence="2 3">
    <name type="scientific">Actinopolyspora xinjiangensis</name>
    <dbReference type="NCBI Taxonomy" id="405564"/>
    <lineage>
        <taxon>Bacteria</taxon>
        <taxon>Bacillati</taxon>
        <taxon>Actinomycetota</taxon>
        <taxon>Actinomycetes</taxon>
        <taxon>Actinopolysporales</taxon>
        <taxon>Actinopolysporaceae</taxon>
        <taxon>Actinopolyspora</taxon>
    </lineage>
</organism>
<dbReference type="InterPro" id="IPR029447">
    <property type="entry name" value="DUF4439"/>
</dbReference>
<name>A0A1H0SVQ8_9ACTN</name>
<evidence type="ECO:0000313" key="3">
    <source>
        <dbReference type="Proteomes" id="UP000199497"/>
    </source>
</evidence>
<dbReference type="RefSeq" id="WP_092600192.1">
    <property type="nucleotide sequence ID" value="NZ_FNJR01000004.1"/>
</dbReference>
<keyword evidence="3" id="KW-1185">Reference proteome</keyword>
<dbReference type="InterPro" id="IPR012347">
    <property type="entry name" value="Ferritin-like"/>
</dbReference>
<dbReference type="AlphaFoldDB" id="A0A1H0SVQ8"/>
<dbReference type="InterPro" id="IPR009078">
    <property type="entry name" value="Ferritin-like_SF"/>
</dbReference>
<proteinExistence type="predicted"/>
<accession>A0A1H0SVQ8</accession>
<reference evidence="3" key="1">
    <citation type="submission" date="2016-10" db="EMBL/GenBank/DDBJ databases">
        <authorList>
            <person name="Varghese N."/>
            <person name="Submissions S."/>
        </authorList>
    </citation>
    <scope>NUCLEOTIDE SEQUENCE [LARGE SCALE GENOMIC DNA]</scope>
    <source>
        <strain evidence="3">DSM 46732</strain>
    </source>
</reference>
<dbReference type="Gene3D" id="1.20.1260.10">
    <property type="match status" value="1"/>
</dbReference>
<dbReference type="EMBL" id="FNJR01000004">
    <property type="protein sequence ID" value="SDP45791.1"/>
    <property type="molecule type" value="Genomic_DNA"/>
</dbReference>
<dbReference type="Pfam" id="PF14530">
    <property type="entry name" value="DUF4439"/>
    <property type="match status" value="1"/>
</dbReference>
<dbReference type="STRING" id="405564.SAMN04487905_104195"/>
<evidence type="ECO:0000259" key="1">
    <source>
        <dbReference type="Pfam" id="PF14530"/>
    </source>
</evidence>